<feature type="non-terminal residue" evidence="2">
    <location>
        <position position="1"/>
    </location>
</feature>
<dbReference type="Proteomes" id="UP000703674">
    <property type="component" value="Unassembled WGS sequence"/>
</dbReference>
<dbReference type="EMBL" id="JAAVJR010000161">
    <property type="protein sequence ID" value="NJW54414.1"/>
    <property type="molecule type" value="Genomic_DNA"/>
</dbReference>
<proteinExistence type="predicted"/>
<comment type="caution">
    <text evidence="2">The sequence shown here is derived from an EMBL/GenBank/DDBJ whole genome shotgun (WGS) entry which is preliminary data.</text>
</comment>
<evidence type="ECO:0000313" key="3">
    <source>
        <dbReference type="Proteomes" id="UP000703674"/>
    </source>
</evidence>
<feature type="domain" description="Glycosyl transferase family 1" evidence="1">
    <location>
        <begin position="3"/>
        <end position="66"/>
    </location>
</feature>
<evidence type="ECO:0000259" key="1">
    <source>
        <dbReference type="Pfam" id="PF00534"/>
    </source>
</evidence>
<reference evidence="2 3" key="1">
    <citation type="submission" date="2020-03" db="EMBL/GenBank/DDBJ databases">
        <title>Salinimicrobium sp. nov, isolated from SCS.</title>
        <authorList>
            <person name="Cao W.R."/>
        </authorList>
    </citation>
    <scope>NUCLEOTIDE SEQUENCE [LARGE SCALE GENOMIC DNA]</scope>
    <source>
        <strain evidence="3">J15B91</strain>
    </source>
</reference>
<keyword evidence="3" id="KW-1185">Reference proteome</keyword>
<evidence type="ECO:0000313" key="2">
    <source>
        <dbReference type="EMBL" id="NJW54414.1"/>
    </source>
</evidence>
<protein>
    <submittedName>
        <fullName evidence="2">Colanic acid biosynthesis glycosyltransferase WcaL</fullName>
    </submittedName>
</protein>
<dbReference type="InterPro" id="IPR001296">
    <property type="entry name" value="Glyco_trans_1"/>
</dbReference>
<dbReference type="SUPFAM" id="SSF53756">
    <property type="entry name" value="UDP-Glycosyltransferase/glycogen phosphorylase"/>
    <property type="match status" value="1"/>
</dbReference>
<accession>A0ABX1D587</accession>
<gene>
    <name evidence="2" type="ORF">HC175_16005</name>
</gene>
<sequence>GNSISDGIPNTLIEAFIMGAFPIQSNPGGVSEELIENGSNGLLIFEPEDVEHLKSLILKAIEGEIDFYKSALRNQKISLERFDYNINKRKINELYIPRSVQKGL</sequence>
<dbReference type="RefSeq" id="WP_168139411.1">
    <property type="nucleotide sequence ID" value="NZ_JAAVJR010000161.1"/>
</dbReference>
<dbReference type="Pfam" id="PF00534">
    <property type="entry name" value="Glycos_transf_1"/>
    <property type="match status" value="1"/>
</dbReference>
<name>A0ABX1D587_9FLAO</name>
<dbReference type="Gene3D" id="3.40.50.2000">
    <property type="entry name" value="Glycogen Phosphorylase B"/>
    <property type="match status" value="1"/>
</dbReference>
<organism evidence="2 3">
    <name type="scientific">Salinimicrobium oceani</name>
    <dbReference type="NCBI Taxonomy" id="2722702"/>
    <lineage>
        <taxon>Bacteria</taxon>
        <taxon>Pseudomonadati</taxon>
        <taxon>Bacteroidota</taxon>
        <taxon>Flavobacteriia</taxon>
        <taxon>Flavobacteriales</taxon>
        <taxon>Flavobacteriaceae</taxon>
        <taxon>Salinimicrobium</taxon>
    </lineage>
</organism>